<name>A0A1F6W6W9_9BACT</name>
<feature type="region of interest" description="Disordered" evidence="1">
    <location>
        <begin position="94"/>
        <end position="135"/>
    </location>
</feature>
<evidence type="ECO:0000313" key="2">
    <source>
        <dbReference type="EMBL" id="OGI77506.1"/>
    </source>
</evidence>
<feature type="compositionally biased region" description="Basic and acidic residues" evidence="1">
    <location>
        <begin position="107"/>
        <end position="135"/>
    </location>
</feature>
<accession>A0A1F6W6W9</accession>
<protein>
    <submittedName>
        <fullName evidence="2">Uncharacterized protein</fullName>
    </submittedName>
</protein>
<dbReference type="Proteomes" id="UP000178374">
    <property type="component" value="Unassembled WGS sequence"/>
</dbReference>
<proteinExistence type="predicted"/>
<dbReference type="EMBL" id="MFUA01000007">
    <property type="protein sequence ID" value="OGI77506.1"/>
    <property type="molecule type" value="Genomic_DNA"/>
</dbReference>
<feature type="region of interest" description="Disordered" evidence="1">
    <location>
        <begin position="1"/>
        <end position="55"/>
    </location>
</feature>
<feature type="compositionally biased region" description="Low complexity" evidence="1">
    <location>
        <begin position="19"/>
        <end position="29"/>
    </location>
</feature>
<dbReference type="AlphaFoldDB" id="A0A1F6W6W9"/>
<sequence>MGELLRFAPAVGRGGQGNPPEDLPLLPEEANVRNTPRLSGDPDTRQRSAHGGEVARVAHADESAEILLQHQSVARGTAPHGRGDARATVVHHASGDRSWFHVQKTRRPADTASRRLQSADHHRGGHEEHPRLSED</sequence>
<reference evidence="2 3" key="1">
    <citation type="journal article" date="2016" name="Nat. Commun.">
        <title>Thousands of microbial genomes shed light on interconnected biogeochemical processes in an aquifer system.</title>
        <authorList>
            <person name="Anantharaman K."/>
            <person name="Brown C.T."/>
            <person name="Hug L.A."/>
            <person name="Sharon I."/>
            <person name="Castelle C.J."/>
            <person name="Probst A.J."/>
            <person name="Thomas B.C."/>
            <person name="Singh A."/>
            <person name="Wilkins M.J."/>
            <person name="Karaoz U."/>
            <person name="Brodie E.L."/>
            <person name="Williams K.H."/>
            <person name="Hubbard S.S."/>
            <person name="Banfield J.F."/>
        </authorList>
    </citation>
    <scope>NUCLEOTIDE SEQUENCE [LARGE SCALE GENOMIC DNA]</scope>
</reference>
<evidence type="ECO:0000256" key="1">
    <source>
        <dbReference type="SAM" id="MobiDB-lite"/>
    </source>
</evidence>
<comment type="caution">
    <text evidence="2">The sequence shown here is derived from an EMBL/GenBank/DDBJ whole genome shotgun (WGS) entry which is preliminary data.</text>
</comment>
<evidence type="ECO:0000313" key="3">
    <source>
        <dbReference type="Proteomes" id="UP000178374"/>
    </source>
</evidence>
<gene>
    <name evidence="2" type="ORF">A3B85_01455</name>
</gene>
<organism evidence="2 3">
    <name type="scientific">Candidatus Nomurabacteria bacterium RIFCSPHIGHO2_02_FULL_37_13</name>
    <dbReference type="NCBI Taxonomy" id="1801750"/>
    <lineage>
        <taxon>Bacteria</taxon>
        <taxon>Candidatus Nomuraibacteriota</taxon>
    </lineage>
</organism>